<evidence type="ECO:0000313" key="3">
    <source>
        <dbReference type="Proteomes" id="UP000672027"/>
    </source>
</evidence>
<name>A0ABX7X8Y8_9GAMM</name>
<sequence length="278" mass="31464">MPFSIALAKMIGFNRFSFIYHCQDIHPEAMQAAGRSGIFDFFLQKLEKFSLKNADKIITLSEEMKDTLHHKTSNKNIFVADNYIPHVSSRSKKKKSKTSEVKLIYAGNIGIFQNLELLVDILLNEEISNTSLTIIGEGASKKHISKMINNHKNQNKIKLLPSVTSKEIGEIIANHDFGVVSLIPTMSLYASPSKINTYLAEGIPIICISDKNTELEKIIHKEKIGAYCYTNDKSNIINTLRNLSQLKNELDEDNIYSYYLKSNSREKLLANLFKTITS</sequence>
<protein>
    <submittedName>
        <fullName evidence="2">Glycosyltransferase</fullName>
        <ecNumber evidence="2">2.4.-.-</ecNumber>
    </submittedName>
</protein>
<dbReference type="EMBL" id="CP072800">
    <property type="protein sequence ID" value="QTR51690.1"/>
    <property type="molecule type" value="Genomic_DNA"/>
</dbReference>
<dbReference type="Gene3D" id="3.40.50.2000">
    <property type="entry name" value="Glycogen Phosphorylase B"/>
    <property type="match status" value="2"/>
</dbReference>
<proteinExistence type="predicted"/>
<keyword evidence="3" id="KW-1185">Reference proteome</keyword>
<keyword evidence="2" id="KW-0808">Transferase</keyword>
<evidence type="ECO:0000313" key="2">
    <source>
        <dbReference type="EMBL" id="QTR51690.1"/>
    </source>
</evidence>
<gene>
    <name evidence="2" type="ORF">J8380_09230</name>
</gene>
<dbReference type="RefSeq" id="WP_210230389.1">
    <property type="nucleotide sequence ID" value="NZ_CP072800.1"/>
</dbReference>
<dbReference type="EC" id="2.4.-.-" evidence="2"/>
<dbReference type="SUPFAM" id="SSF53756">
    <property type="entry name" value="UDP-Glycosyltransferase/glycogen phosphorylase"/>
    <property type="match status" value="1"/>
</dbReference>
<dbReference type="Pfam" id="PF00534">
    <property type="entry name" value="Glycos_transf_1"/>
    <property type="match status" value="1"/>
</dbReference>
<feature type="domain" description="Glycosyl transferase family 1" evidence="1">
    <location>
        <begin position="92"/>
        <end position="249"/>
    </location>
</feature>
<reference evidence="2 3" key="1">
    <citation type="submission" date="2021-04" db="EMBL/GenBank/DDBJ databases">
        <title>Genomics, taxonomy and metabolism of representatives of sulfur bacteria of the genus Thiothrix: Thiothrix fructosivorans QT, Thiothrix unzii A1T and three new species, Thiothrix subterranea sp. nov., Thiothrix litoralis sp. nov. and 'Candidatus Thiothrix anitrata' sp. nov.</title>
        <authorList>
            <person name="Ravin N.V."/>
            <person name="Smolyakov D."/>
            <person name="Rudenko T.S."/>
            <person name="Mardanov A.V."/>
            <person name="Beletsky A.V."/>
            <person name="Markov N.D."/>
            <person name="Fomenkov A.I."/>
            <person name="Roberts R.J."/>
            <person name="Karnachuk O.V."/>
            <person name="Novikov A."/>
            <person name="Grabovich M.Y."/>
        </authorList>
    </citation>
    <scope>NUCLEOTIDE SEQUENCE [LARGE SCALE GENOMIC DNA]</scope>
    <source>
        <strain evidence="2 3">A52</strain>
    </source>
</reference>
<dbReference type="InterPro" id="IPR001296">
    <property type="entry name" value="Glyco_trans_1"/>
</dbReference>
<organism evidence="2 3">
    <name type="scientific">Candidatus Thiothrix anitrata</name>
    <dbReference type="NCBI Taxonomy" id="2823902"/>
    <lineage>
        <taxon>Bacteria</taxon>
        <taxon>Pseudomonadati</taxon>
        <taxon>Pseudomonadota</taxon>
        <taxon>Gammaproteobacteria</taxon>
        <taxon>Thiotrichales</taxon>
        <taxon>Thiotrichaceae</taxon>
        <taxon>Thiothrix</taxon>
    </lineage>
</organism>
<dbReference type="GO" id="GO:0016757">
    <property type="term" value="F:glycosyltransferase activity"/>
    <property type="evidence" value="ECO:0007669"/>
    <property type="project" value="UniProtKB-KW"/>
</dbReference>
<evidence type="ECO:0000259" key="1">
    <source>
        <dbReference type="Pfam" id="PF00534"/>
    </source>
</evidence>
<accession>A0ABX7X8Y8</accession>
<dbReference type="Proteomes" id="UP000672027">
    <property type="component" value="Chromosome"/>
</dbReference>
<keyword evidence="2" id="KW-0328">Glycosyltransferase</keyword>